<comment type="caution">
    <text evidence="1">The sequence shown here is derived from an EMBL/GenBank/DDBJ whole genome shotgun (WGS) entry which is preliminary data.</text>
</comment>
<organism evidence="1">
    <name type="scientific">marine sediment metagenome</name>
    <dbReference type="NCBI Taxonomy" id="412755"/>
    <lineage>
        <taxon>unclassified sequences</taxon>
        <taxon>metagenomes</taxon>
        <taxon>ecological metagenomes</taxon>
    </lineage>
</organism>
<protein>
    <submittedName>
        <fullName evidence="1">Uncharacterized protein</fullName>
    </submittedName>
</protein>
<dbReference type="EMBL" id="BARW01027107">
    <property type="protein sequence ID" value="GAJ12790.1"/>
    <property type="molecule type" value="Genomic_DNA"/>
</dbReference>
<dbReference type="AlphaFoldDB" id="X1VSN5"/>
<feature type="non-terminal residue" evidence="1">
    <location>
        <position position="1"/>
    </location>
</feature>
<evidence type="ECO:0000313" key="1">
    <source>
        <dbReference type="EMBL" id="GAJ12790.1"/>
    </source>
</evidence>
<accession>X1VSN5</accession>
<sequence length="33" mass="3797">EQICKVPLRDPQAIPKWADLSCHPSNRHDPTFP</sequence>
<gene>
    <name evidence="1" type="ORF">S12H4_44058</name>
</gene>
<proteinExistence type="predicted"/>
<name>X1VSN5_9ZZZZ</name>
<reference evidence="1" key="1">
    <citation type="journal article" date="2014" name="Front. Microbiol.">
        <title>High frequency of phylogenetically diverse reductive dehalogenase-homologous genes in deep subseafloor sedimentary metagenomes.</title>
        <authorList>
            <person name="Kawai M."/>
            <person name="Futagami T."/>
            <person name="Toyoda A."/>
            <person name="Takaki Y."/>
            <person name="Nishi S."/>
            <person name="Hori S."/>
            <person name="Arai W."/>
            <person name="Tsubouchi T."/>
            <person name="Morono Y."/>
            <person name="Uchiyama I."/>
            <person name="Ito T."/>
            <person name="Fujiyama A."/>
            <person name="Inagaki F."/>
            <person name="Takami H."/>
        </authorList>
    </citation>
    <scope>NUCLEOTIDE SEQUENCE</scope>
    <source>
        <strain evidence="1">Expedition CK06-06</strain>
    </source>
</reference>